<feature type="region of interest" description="Disordered" evidence="1">
    <location>
        <begin position="57"/>
        <end position="97"/>
    </location>
</feature>
<feature type="region of interest" description="Disordered" evidence="1">
    <location>
        <begin position="299"/>
        <end position="327"/>
    </location>
</feature>
<feature type="region of interest" description="Disordered" evidence="1">
    <location>
        <begin position="133"/>
        <end position="159"/>
    </location>
</feature>
<dbReference type="EMBL" id="BTGU01000368">
    <property type="protein sequence ID" value="GMN66813.1"/>
    <property type="molecule type" value="Genomic_DNA"/>
</dbReference>
<feature type="region of interest" description="Disordered" evidence="1">
    <location>
        <begin position="349"/>
        <end position="448"/>
    </location>
</feature>
<dbReference type="AlphaFoldDB" id="A0AA88J6Z6"/>
<evidence type="ECO:0000256" key="1">
    <source>
        <dbReference type="SAM" id="MobiDB-lite"/>
    </source>
</evidence>
<feature type="compositionally biased region" description="Basic and acidic residues" evidence="1">
    <location>
        <begin position="424"/>
        <end position="435"/>
    </location>
</feature>
<keyword evidence="3" id="KW-1185">Reference proteome</keyword>
<feature type="compositionally biased region" description="Low complexity" evidence="1">
    <location>
        <begin position="389"/>
        <end position="401"/>
    </location>
</feature>
<feature type="compositionally biased region" description="Polar residues" evidence="1">
    <location>
        <begin position="373"/>
        <end position="384"/>
    </location>
</feature>
<feature type="compositionally biased region" description="Polar residues" evidence="1">
    <location>
        <begin position="66"/>
        <end position="84"/>
    </location>
</feature>
<protein>
    <submittedName>
        <fullName evidence="2">Uncharacterized protein</fullName>
    </submittedName>
</protein>
<accession>A0AA88J6Z6</accession>
<evidence type="ECO:0000313" key="2">
    <source>
        <dbReference type="EMBL" id="GMN66813.1"/>
    </source>
</evidence>
<feature type="compositionally biased region" description="Polar residues" evidence="1">
    <location>
        <begin position="133"/>
        <end position="143"/>
    </location>
</feature>
<reference evidence="2" key="1">
    <citation type="submission" date="2023-07" db="EMBL/GenBank/DDBJ databases">
        <title>draft genome sequence of fig (Ficus carica).</title>
        <authorList>
            <person name="Takahashi T."/>
            <person name="Nishimura K."/>
        </authorList>
    </citation>
    <scope>NUCLEOTIDE SEQUENCE</scope>
</reference>
<sequence length="472" mass="50946">MLYATASRAIALSVDTVGCYRALLGLLALTQICRELLRTTDRVFKAAEFKKIREGSSSSIVSSSSDTTGESAEQGAQTPDNLSGISDIPSPDRSVGPATRLDQEFIEELNGAAKAPPTLVVDLTIGGDETFESTASQASTSGREGSASSESTAPAEEPIKSRGRLVYTANYFTSAVTSQYLESLREEVLSSRATLTFSPVPPQGAPETQHCPDFFIAGRWLHGQLDYDQISHSVRVPNKFRRGLAKYNWFSSSSTSDYPHDRPRTVLPGEVTVASRLPDPVAHYRAWTVVTADVVTTSDRSEVPRGVPVASTHGLHSDSSSQGAWGPRIADKDMDLLLGQLYPVQGLRIEEPTMSDQGSCGSKRLSDQDRVTHLQQKFAKTNKGSKSRAGPSAPSPTSKAPSDPPVARLFCPREDQPSQPEPTIRGRRDDSRPREPSVAVTGTEPVSRKSFAQRAVVSKFDDCLTSEVAESS</sequence>
<evidence type="ECO:0000313" key="3">
    <source>
        <dbReference type="Proteomes" id="UP001187192"/>
    </source>
</evidence>
<comment type="caution">
    <text evidence="2">The sequence shown here is derived from an EMBL/GenBank/DDBJ whole genome shotgun (WGS) entry which is preliminary data.</text>
</comment>
<proteinExistence type="predicted"/>
<gene>
    <name evidence="2" type="ORF">TIFTF001_035877</name>
</gene>
<name>A0AA88J6Z6_FICCA</name>
<organism evidence="2 3">
    <name type="scientific">Ficus carica</name>
    <name type="common">Common fig</name>
    <dbReference type="NCBI Taxonomy" id="3494"/>
    <lineage>
        <taxon>Eukaryota</taxon>
        <taxon>Viridiplantae</taxon>
        <taxon>Streptophyta</taxon>
        <taxon>Embryophyta</taxon>
        <taxon>Tracheophyta</taxon>
        <taxon>Spermatophyta</taxon>
        <taxon>Magnoliopsida</taxon>
        <taxon>eudicotyledons</taxon>
        <taxon>Gunneridae</taxon>
        <taxon>Pentapetalae</taxon>
        <taxon>rosids</taxon>
        <taxon>fabids</taxon>
        <taxon>Rosales</taxon>
        <taxon>Moraceae</taxon>
        <taxon>Ficeae</taxon>
        <taxon>Ficus</taxon>
    </lineage>
</organism>
<dbReference type="Proteomes" id="UP001187192">
    <property type="component" value="Unassembled WGS sequence"/>
</dbReference>
<feature type="compositionally biased region" description="Low complexity" evidence="1">
    <location>
        <begin position="144"/>
        <end position="156"/>
    </location>
</feature>